<name>A0A2P7BN95_9HYPH</name>
<evidence type="ECO:0000313" key="2">
    <source>
        <dbReference type="Proteomes" id="UP000241444"/>
    </source>
</evidence>
<organism evidence="1 2">
    <name type="scientific">Phyllobacterium brassicacearum</name>
    <dbReference type="NCBI Taxonomy" id="314235"/>
    <lineage>
        <taxon>Bacteria</taxon>
        <taxon>Pseudomonadati</taxon>
        <taxon>Pseudomonadota</taxon>
        <taxon>Alphaproteobacteria</taxon>
        <taxon>Hyphomicrobiales</taxon>
        <taxon>Phyllobacteriaceae</taxon>
        <taxon>Phyllobacterium</taxon>
    </lineage>
</organism>
<dbReference type="EMBL" id="PGGO01000011">
    <property type="protein sequence ID" value="PSH67940.1"/>
    <property type="molecule type" value="Genomic_DNA"/>
</dbReference>
<reference evidence="2" key="1">
    <citation type="submission" date="2017-11" db="EMBL/GenBank/DDBJ databases">
        <authorList>
            <person name="Kuznetsova I."/>
            <person name="Sazanova A."/>
            <person name="Chirak E."/>
            <person name="Safronova V."/>
            <person name="Willems A."/>
        </authorList>
    </citation>
    <scope>NUCLEOTIDE SEQUENCE [LARGE SCALE GENOMIC DNA]</scope>
    <source>
        <strain evidence="2">STM 196</strain>
    </source>
</reference>
<gene>
    <name evidence="1" type="ORF">CU102_15330</name>
</gene>
<protein>
    <submittedName>
        <fullName evidence="1">Uncharacterized protein</fullName>
    </submittedName>
</protein>
<proteinExistence type="predicted"/>
<evidence type="ECO:0000313" key="1">
    <source>
        <dbReference type="EMBL" id="PSH67940.1"/>
    </source>
</evidence>
<dbReference type="AlphaFoldDB" id="A0A2P7BN95"/>
<dbReference type="Proteomes" id="UP000241444">
    <property type="component" value="Unassembled WGS sequence"/>
</dbReference>
<comment type="caution">
    <text evidence="1">The sequence shown here is derived from an EMBL/GenBank/DDBJ whole genome shotgun (WGS) entry which is preliminary data.</text>
</comment>
<accession>A0A2P7BN95</accession>
<sequence length="95" mass="11965">MIMFLPITYPVMRWRTIIARGAWSKFISLMKFINLIHVKFPRKLRYLYRIREFQDRNRQGWYRFGMSSYESLAKTGFWRRKTYQFRPWNRISDEN</sequence>
<keyword evidence="2" id="KW-1185">Reference proteome</keyword>